<keyword evidence="1" id="KW-0479">Metal-binding</keyword>
<name>A0A444Z6W0_ARAHY</name>
<protein>
    <recommendedName>
        <fullName evidence="5">SWIM-type domain-containing protein</fullName>
    </recommendedName>
</protein>
<accession>A0A444Z6W0</accession>
<dbReference type="AlphaFoldDB" id="A0A444Z6W0"/>
<dbReference type="EMBL" id="SDMP01000015">
    <property type="protein sequence ID" value="RYR09878.1"/>
    <property type="molecule type" value="Genomic_DNA"/>
</dbReference>
<evidence type="ECO:0000256" key="2">
    <source>
        <dbReference type="ARBA" id="ARBA00022771"/>
    </source>
</evidence>
<reference evidence="6 7" key="1">
    <citation type="submission" date="2019-01" db="EMBL/GenBank/DDBJ databases">
        <title>Sequencing of cultivated peanut Arachis hypogaea provides insights into genome evolution and oil improvement.</title>
        <authorList>
            <person name="Chen X."/>
        </authorList>
    </citation>
    <scope>NUCLEOTIDE SEQUENCE [LARGE SCALE GENOMIC DNA]</scope>
    <source>
        <strain evidence="7">cv. Fuhuasheng</strain>
        <tissue evidence="6">Leaves</tissue>
    </source>
</reference>
<sequence>MYIRELITETHFKNEQIKQLVLECVKYTTHNELNATIEKLKQNAKIVQYRKKPILTICEKLWCYRMRKMAMHKKKLKSHIGPLAPVQHKRLNDFIKPKRHRWRAIWTGDSQRVLFEVLCQNYKRTCTCNVWQLTDMPCRHAVVAMAKIGLKVEDFVHKWLPWMPSGQHMQTALILSIVKSIGHLLKLQGHCLPQLRELFHKPKLKRRANLVERELSTTKAQEGDSNTQVNDNPIDGGAVSDIVTKARKAKKKLSKLSTRPEIAVQVQSEEISLSQFAPQVEEVVTHNSNNNPATFREKQQIVRPTALCYVPPPIPAPRPTLWFKSQPLQAQQHGPHNLQKQCTGSIVGTITPRITGSTIFAEMMIAINSTIASKLLKFVLTPDFRPPGLRPPKKL</sequence>
<keyword evidence="2 4" id="KW-0863">Zinc-finger</keyword>
<evidence type="ECO:0000313" key="7">
    <source>
        <dbReference type="Proteomes" id="UP000289738"/>
    </source>
</evidence>
<organism evidence="6 7">
    <name type="scientific">Arachis hypogaea</name>
    <name type="common">Peanut</name>
    <dbReference type="NCBI Taxonomy" id="3818"/>
    <lineage>
        <taxon>Eukaryota</taxon>
        <taxon>Viridiplantae</taxon>
        <taxon>Streptophyta</taxon>
        <taxon>Embryophyta</taxon>
        <taxon>Tracheophyta</taxon>
        <taxon>Spermatophyta</taxon>
        <taxon>Magnoliopsida</taxon>
        <taxon>eudicotyledons</taxon>
        <taxon>Gunneridae</taxon>
        <taxon>Pentapetalae</taxon>
        <taxon>rosids</taxon>
        <taxon>fabids</taxon>
        <taxon>Fabales</taxon>
        <taxon>Fabaceae</taxon>
        <taxon>Papilionoideae</taxon>
        <taxon>50 kb inversion clade</taxon>
        <taxon>dalbergioids sensu lato</taxon>
        <taxon>Dalbergieae</taxon>
        <taxon>Pterocarpus clade</taxon>
        <taxon>Arachis</taxon>
    </lineage>
</organism>
<evidence type="ECO:0000256" key="4">
    <source>
        <dbReference type="PROSITE-ProRule" id="PRU00325"/>
    </source>
</evidence>
<keyword evidence="3" id="KW-0862">Zinc</keyword>
<dbReference type="InterPro" id="IPR006564">
    <property type="entry name" value="Znf_PMZ"/>
</dbReference>
<dbReference type="PANTHER" id="PTHR31973:SF189">
    <property type="entry name" value="TRANSPOSASE, MUDR, PLANT, MULE TRANSPOSASE DOMAIN PROTEIN-RELATED"/>
    <property type="match status" value="1"/>
</dbReference>
<evidence type="ECO:0000313" key="6">
    <source>
        <dbReference type="EMBL" id="RYR09878.1"/>
    </source>
</evidence>
<dbReference type="Pfam" id="PF04434">
    <property type="entry name" value="SWIM"/>
    <property type="match status" value="1"/>
</dbReference>
<evidence type="ECO:0000256" key="1">
    <source>
        <dbReference type="ARBA" id="ARBA00022723"/>
    </source>
</evidence>
<dbReference type="PROSITE" id="PS50966">
    <property type="entry name" value="ZF_SWIM"/>
    <property type="match status" value="1"/>
</dbReference>
<dbReference type="GO" id="GO:0008270">
    <property type="term" value="F:zinc ion binding"/>
    <property type="evidence" value="ECO:0007669"/>
    <property type="project" value="UniProtKB-KW"/>
</dbReference>
<evidence type="ECO:0000259" key="5">
    <source>
        <dbReference type="PROSITE" id="PS50966"/>
    </source>
</evidence>
<dbReference type="Proteomes" id="UP000289738">
    <property type="component" value="Chromosome B05"/>
</dbReference>
<dbReference type="InterPro" id="IPR007527">
    <property type="entry name" value="Znf_SWIM"/>
</dbReference>
<evidence type="ECO:0000256" key="3">
    <source>
        <dbReference type="ARBA" id="ARBA00022833"/>
    </source>
</evidence>
<comment type="caution">
    <text evidence="6">The sequence shown here is derived from an EMBL/GenBank/DDBJ whole genome shotgun (WGS) entry which is preliminary data.</text>
</comment>
<keyword evidence="7" id="KW-1185">Reference proteome</keyword>
<feature type="domain" description="SWIM-type" evidence="5">
    <location>
        <begin position="111"/>
        <end position="149"/>
    </location>
</feature>
<gene>
    <name evidence="6" type="ORF">Ahy_B05g078306</name>
</gene>
<proteinExistence type="predicted"/>
<dbReference type="PANTHER" id="PTHR31973">
    <property type="entry name" value="POLYPROTEIN, PUTATIVE-RELATED"/>
    <property type="match status" value="1"/>
</dbReference>
<dbReference type="SMART" id="SM00575">
    <property type="entry name" value="ZnF_PMZ"/>
    <property type="match status" value="1"/>
</dbReference>